<feature type="binding site" description="axial binding residue" evidence="8">
    <location>
        <position position="411"/>
    </location>
    <ligand>
        <name>heme</name>
        <dbReference type="ChEBI" id="CHEBI:30413"/>
    </ligand>
    <ligandPart>
        <name>Fe</name>
        <dbReference type="ChEBI" id="CHEBI:18248"/>
    </ligandPart>
</feature>
<dbReference type="GO" id="GO:0005506">
    <property type="term" value="F:iron ion binding"/>
    <property type="evidence" value="ECO:0007669"/>
    <property type="project" value="InterPro"/>
</dbReference>
<evidence type="ECO:0000313" key="11">
    <source>
        <dbReference type="Proteomes" id="UP000242715"/>
    </source>
</evidence>
<evidence type="ECO:0000256" key="5">
    <source>
        <dbReference type="ARBA" id="ARBA00023002"/>
    </source>
</evidence>
<evidence type="ECO:0000256" key="3">
    <source>
        <dbReference type="ARBA" id="ARBA00022617"/>
    </source>
</evidence>
<evidence type="ECO:0000256" key="2">
    <source>
        <dbReference type="ARBA" id="ARBA00010617"/>
    </source>
</evidence>
<evidence type="ECO:0000256" key="4">
    <source>
        <dbReference type="ARBA" id="ARBA00022723"/>
    </source>
</evidence>
<reference evidence="11" key="1">
    <citation type="journal article" date="2017" name="Front. Plant Sci.">
        <title>Climate Clever Clovers: New Paradigm to Reduce the Environmental Footprint of Ruminants by Breeding Low Methanogenic Forages Utilizing Haplotype Variation.</title>
        <authorList>
            <person name="Kaur P."/>
            <person name="Appels R."/>
            <person name="Bayer P.E."/>
            <person name="Keeble-Gagnere G."/>
            <person name="Wang J."/>
            <person name="Hirakawa H."/>
            <person name="Shirasawa K."/>
            <person name="Vercoe P."/>
            <person name="Stefanova K."/>
            <person name="Durmic Z."/>
            <person name="Nichols P."/>
            <person name="Revell C."/>
            <person name="Isobe S.N."/>
            <person name="Edwards D."/>
            <person name="Erskine W."/>
        </authorList>
    </citation>
    <scope>NUCLEOTIDE SEQUENCE [LARGE SCALE GENOMIC DNA]</scope>
    <source>
        <strain evidence="11">cv. Daliak</strain>
    </source>
</reference>
<comment type="cofactor">
    <cofactor evidence="1 8">
        <name>heme</name>
        <dbReference type="ChEBI" id="CHEBI:30413"/>
    </cofactor>
</comment>
<keyword evidence="11" id="KW-1185">Reference proteome</keyword>
<evidence type="ECO:0008006" key="12">
    <source>
        <dbReference type="Google" id="ProtNLM"/>
    </source>
</evidence>
<gene>
    <name evidence="10" type="ORF">TSUD_139920</name>
</gene>
<dbReference type="CDD" id="cd11064">
    <property type="entry name" value="CYP86A"/>
    <property type="match status" value="1"/>
</dbReference>
<dbReference type="Proteomes" id="UP000242715">
    <property type="component" value="Unassembled WGS sequence"/>
</dbReference>
<sequence>MLPTILRCASDFHDFTTFVLKHHEGTFHFEGPWFTNTSFVGTSDPKNIDHVTNKNFSNYGKGSNFKEILDVLGGSILNSDFHEWKQERIVNQLIFKRKNFQNFFHQSVQKKVKNCLLPFLNDVSETGARLDLQDVLNRFTFDITCNIAFGFDPDCLSNKFNELRDIAYLKSLPVMEEVIFYRHLIPIYFRKLQKWLNVGQEKKFKVAQENIDRFLYECMSTYSSRHGEEMDECYFDLVKELTKEGYGRGEMNEKYVRDTALSLMIAGNGTISSGLSWFFWLVSTHPVVQAKIIDEIKEKCLTRYENCIASREEDLDKLVYLHAALCEALRLYPPIPFEEICSVKSDILPSGDHVSQNTMVMYSMYAMGRMEQIRGEDCMEFKPERWISDKGYIIHVPSYKFLTFNTGPRSCLGKDLSFVQMKMVAAAILWKFQIQVVEGHPVMPRISIILRMKHGLKVEVTKRGI</sequence>
<dbReference type="GO" id="GO:0006629">
    <property type="term" value="P:lipid metabolic process"/>
    <property type="evidence" value="ECO:0007669"/>
    <property type="project" value="UniProtKB-ARBA"/>
</dbReference>
<keyword evidence="4 8" id="KW-0479">Metal-binding</keyword>
<keyword evidence="3 8" id="KW-0349">Heme</keyword>
<dbReference type="PROSITE" id="PS00086">
    <property type="entry name" value="CYTOCHROME_P450"/>
    <property type="match status" value="1"/>
</dbReference>
<keyword evidence="5 9" id="KW-0560">Oxidoreductase</keyword>
<dbReference type="AlphaFoldDB" id="A0A2Z6PA86"/>
<dbReference type="PANTHER" id="PTHR24296">
    <property type="entry name" value="CYTOCHROME P450"/>
    <property type="match status" value="1"/>
</dbReference>
<evidence type="ECO:0000313" key="10">
    <source>
        <dbReference type="EMBL" id="GAU41089.1"/>
    </source>
</evidence>
<evidence type="ECO:0000256" key="9">
    <source>
        <dbReference type="RuleBase" id="RU000461"/>
    </source>
</evidence>
<dbReference type="GO" id="GO:0004497">
    <property type="term" value="F:monooxygenase activity"/>
    <property type="evidence" value="ECO:0007669"/>
    <property type="project" value="UniProtKB-KW"/>
</dbReference>
<name>A0A2Z6PA86_TRISU</name>
<dbReference type="InterPro" id="IPR002401">
    <property type="entry name" value="Cyt_P450_E_grp-I"/>
</dbReference>
<evidence type="ECO:0000256" key="6">
    <source>
        <dbReference type="ARBA" id="ARBA00023004"/>
    </source>
</evidence>
<dbReference type="Gene3D" id="1.10.630.10">
    <property type="entry name" value="Cytochrome P450"/>
    <property type="match status" value="1"/>
</dbReference>
<evidence type="ECO:0000256" key="8">
    <source>
        <dbReference type="PIRSR" id="PIRSR602401-1"/>
    </source>
</evidence>
<dbReference type="InterPro" id="IPR017972">
    <property type="entry name" value="Cyt_P450_CS"/>
</dbReference>
<dbReference type="SUPFAM" id="SSF48264">
    <property type="entry name" value="Cytochrome P450"/>
    <property type="match status" value="1"/>
</dbReference>
<keyword evidence="7 9" id="KW-0503">Monooxygenase</keyword>
<comment type="similarity">
    <text evidence="2 9">Belongs to the cytochrome P450 family.</text>
</comment>
<organism evidence="10 11">
    <name type="scientific">Trifolium subterraneum</name>
    <name type="common">Subterranean clover</name>
    <dbReference type="NCBI Taxonomy" id="3900"/>
    <lineage>
        <taxon>Eukaryota</taxon>
        <taxon>Viridiplantae</taxon>
        <taxon>Streptophyta</taxon>
        <taxon>Embryophyta</taxon>
        <taxon>Tracheophyta</taxon>
        <taxon>Spermatophyta</taxon>
        <taxon>Magnoliopsida</taxon>
        <taxon>eudicotyledons</taxon>
        <taxon>Gunneridae</taxon>
        <taxon>Pentapetalae</taxon>
        <taxon>rosids</taxon>
        <taxon>fabids</taxon>
        <taxon>Fabales</taxon>
        <taxon>Fabaceae</taxon>
        <taxon>Papilionoideae</taxon>
        <taxon>50 kb inversion clade</taxon>
        <taxon>NPAAA clade</taxon>
        <taxon>Hologalegina</taxon>
        <taxon>IRL clade</taxon>
        <taxon>Trifolieae</taxon>
        <taxon>Trifolium</taxon>
    </lineage>
</organism>
<keyword evidence="6 8" id="KW-0408">Iron</keyword>
<proteinExistence type="inferred from homology"/>
<dbReference type="InterPro" id="IPR001128">
    <property type="entry name" value="Cyt_P450"/>
</dbReference>
<evidence type="ECO:0000256" key="7">
    <source>
        <dbReference type="ARBA" id="ARBA00023033"/>
    </source>
</evidence>
<dbReference type="GO" id="GO:0016705">
    <property type="term" value="F:oxidoreductase activity, acting on paired donors, with incorporation or reduction of molecular oxygen"/>
    <property type="evidence" value="ECO:0007669"/>
    <property type="project" value="InterPro"/>
</dbReference>
<accession>A0A2Z6PA86</accession>
<evidence type="ECO:0000256" key="1">
    <source>
        <dbReference type="ARBA" id="ARBA00001971"/>
    </source>
</evidence>
<dbReference type="PRINTS" id="PR00385">
    <property type="entry name" value="P450"/>
</dbReference>
<dbReference type="GO" id="GO:0020037">
    <property type="term" value="F:heme binding"/>
    <property type="evidence" value="ECO:0007669"/>
    <property type="project" value="InterPro"/>
</dbReference>
<dbReference type="InterPro" id="IPR036396">
    <property type="entry name" value="Cyt_P450_sf"/>
</dbReference>
<dbReference type="OrthoDB" id="1470350at2759"/>
<dbReference type="PRINTS" id="PR00463">
    <property type="entry name" value="EP450I"/>
</dbReference>
<protein>
    <recommendedName>
        <fullName evidence="12">Cytochrome P450</fullName>
    </recommendedName>
</protein>
<dbReference type="EMBL" id="DF973844">
    <property type="protein sequence ID" value="GAU41089.1"/>
    <property type="molecule type" value="Genomic_DNA"/>
</dbReference>
<dbReference type="Pfam" id="PF00067">
    <property type="entry name" value="p450"/>
    <property type="match status" value="1"/>
</dbReference>